<protein>
    <submittedName>
        <fullName evidence="2">Uncharacterized protein</fullName>
    </submittedName>
</protein>
<gene>
    <name evidence="2" type="ORF">CWR43_18610</name>
    <name evidence="3" type="ORF">N2599_24285</name>
</gene>
<accession>A0A2N0D7S3</accession>
<dbReference type="EMBL" id="CP104144">
    <property type="protein sequence ID" value="UWU18363.1"/>
    <property type="molecule type" value="Genomic_DNA"/>
</dbReference>
<keyword evidence="3" id="KW-0614">Plasmid</keyword>
<evidence type="ECO:0000313" key="5">
    <source>
        <dbReference type="Proteomes" id="UP001060123"/>
    </source>
</evidence>
<evidence type="ECO:0000313" key="4">
    <source>
        <dbReference type="Proteomes" id="UP000232164"/>
    </source>
</evidence>
<geneLocation type="plasmid" evidence="3 5">
    <name>pWSM1592_1</name>
</geneLocation>
<dbReference type="Proteomes" id="UP001060123">
    <property type="component" value="Plasmid pWSM1592_1"/>
</dbReference>
<keyword evidence="5" id="KW-1185">Reference proteome</keyword>
<feature type="compositionally biased region" description="Basic and acidic residues" evidence="1">
    <location>
        <begin position="1"/>
        <end position="17"/>
    </location>
</feature>
<evidence type="ECO:0000256" key="1">
    <source>
        <dbReference type="SAM" id="MobiDB-lite"/>
    </source>
</evidence>
<dbReference type="RefSeq" id="WP_027511020.1">
    <property type="nucleotide sequence ID" value="NZ_CP104144.1"/>
</dbReference>
<organism evidence="2 4">
    <name type="scientific">Rhizobium sullae</name>
    <name type="common">Rhizobium hedysari</name>
    <dbReference type="NCBI Taxonomy" id="50338"/>
    <lineage>
        <taxon>Bacteria</taxon>
        <taxon>Pseudomonadati</taxon>
        <taxon>Pseudomonadota</taxon>
        <taxon>Alphaproteobacteria</taxon>
        <taxon>Hyphomicrobiales</taxon>
        <taxon>Rhizobiaceae</taxon>
        <taxon>Rhizobium/Agrobacterium group</taxon>
        <taxon>Rhizobium</taxon>
    </lineage>
</organism>
<evidence type="ECO:0000313" key="3">
    <source>
        <dbReference type="EMBL" id="UWU18363.1"/>
    </source>
</evidence>
<dbReference type="OrthoDB" id="8390866at2"/>
<reference evidence="2 4" key="2">
    <citation type="submission" date="2017-12" db="EMBL/GenBank/DDBJ databases">
        <title>Genome sequence of Rhizobium sullae HCNT1 isolated from Sulla coronaria nodules and featuring peculiar denitrification phenotypes.</title>
        <authorList>
            <person name="De Diego-Diaz B."/>
            <person name="Treu L."/>
            <person name="Campanaro S."/>
            <person name="Da Silva Duarte V."/>
            <person name="Basaglia M."/>
            <person name="Favaro L."/>
            <person name="Casella S."/>
            <person name="Squartini A."/>
        </authorList>
    </citation>
    <scope>NUCLEOTIDE SEQUENCE [LARGE SCALE GENOMIC DNA]</scope>
    <source>
        <strain evidence="2 4">HCNT1</strain>
    </source>
</reference>
<dbReference type="Proteomes" id="UP000232164">
    <property type="component" value="Unassembled WGS sequence"/>
</dbReference>
<reference evidence="2 4" key="1">
    <citation type="submission" date="2017-11" db="EMBL/GenBank/DDBJ databases">
        <authorList>
            <person name="Han C.G."/>
        </authorList>
    </citation>
    <scope>NUCLEOTIDE SEQUENCE [LARGE SCALE GENOMIC DNA]</scope>
    <source>
        <strain evidence="2 4">HCNT1</strain>
    </source>
</reference>
<feature type="region of interest" description="Disordered" evidence="1">
    <location>
        <begin position="1"/>
        <end position="24"/>
    </location>
</feature>
<dbReference type="STRING" id="1041146.GCA_000427985_01580"/>
<name>A0A2N0D7S3_RHISU</name>
<dbReference type="EMBL" id="PIQN01000014">
    <property type="protein sequence ID" value="PKA42131.1"/>
    <property type="molecule type" value="Genomic_DNA"/>
</dbReference>
<dbReference type="AlphaFoldDB" id="A0A2N0D7S3"/>
<sequence length="72" mass="8575">MIDTTRHAAESLFRRTAPEGSNAAKLQDVRTRQILRMRERRPVEMQQRLENRMRRANLETLFALKERTHGDI</sequence>
<evidence type="ECO:0000313" key="2">
    <source>
        <dbReference type="EMBL" id="PKA42131.1"/>
    </source>
</evidence>
<reference evidence="3" key="3">
    <citation type="submission" date="2022-09" db="EMBL/GenBank/DDBJ databases">
        <title>Australian commercial rhizobial inoculants.</title>
        <authorList>
            <person name="Kohlmeier M.G."/>
            <person name="O'Hara G.W."/>
            <person name="Colombi E."/>
            <person name="Ramsay J.P."/>
            <person name="Terpolilli J."/>
        </authorList>
    </citation>
    <scope>NUCLEOTIDE SEQUENCE</scope>
    <source>
        <strain evidence="3">WSM1592</strain>
        <plasmid evidence="3">pWSM1592_1</plasmid>
    </source>
</reference>
<proteinExistence type="predicted"/>